<dbReference type="Pfam" id="PF02493">
    <property type="entry name" value="MORN"/>
    <property type="match status" value="3"/>
</dbReference>
<dbReference type="GO" id="GO:0005737">
    <property type="term" value="C:cytoplasm"/>
    <property type="evidence" value="ECO:0007669"/>
    <property type="project" value="TreeGrafter"/>
</dbReference>
<dbReference type="PROSITE" id="PS50011">
    <property type="entry name" value="PROTEIN_KINASE_DOM"/>
    <property type="match status" value="1"/>
</dbReference>
<dbReference type="PROSITE" id="PS00108">
    <property type="entry name" value="PROTEIN_KINASE_ST"/>
    <property type="match status" value="1"/>
</dbReference>
<dbReference type="SMART" id="SM00220">
    <property type="entry name" value="S_TKc"/>
    <property type="match status" value="1"/>
</dbReference>
<dbReference type="Proteomes" id="UP000054937">
    <property type="component" value="Unassembled WGS sequence"/>
</dbReference>
<keyword evidence="4" id="KW-1185">Reference proteome</keyword>
<dbReference type="PANTHER" id="PTHR44167:SF24">
    <property type="entry name" value="SERINE_THREONINE-PROTEIN KINASE CHK2"/>
    <property type="match status" value="1"/>
</dbReference>
<dbReference type="InParanoid" id="A0A0V0QP12"/>
<sequence length="489" mass="59091">MEKIQQGAQSKVKLAKLINKQHENVKKNNIQKEKNQKYYVVIKKQDFEYLELLRDTLENEIKIQQLNHKNIIKYQKIYYINNEQEYSLYFVMDYVPLTLKKLIKNFWEYQQELVEIQNIEKKKRKKIVHRDIKPENILVFQRKRKSRKKIIKLIDFGLSKHIQNRNQTKSVQGTTIFQPKELEDLEEKKKIDYYKQDVYALGMTFLILCSNRELKYSEIRKVQKKQKYDLREFIKQNCNQCYHKIGDLIERMLEQDVYKRPFIGEVKKQFQAINIFDLYQKRDNIQIFYEQFKIYFSGLQGFHCMKYLDGSLYEGQFYKFMKQGYGLLYNPDGSQVEGQFYKDKINGRAKKIYPDCSIYLGEWVDDKREGKGKLIYFDKIIVGNFQNDKLIEVGFTHHEFISTTKILYNKYSNGKVVLKFSEYDLYNYEKKQQNGQKLNNQYDFNEVIQQFVEMDKQQEDIDCFKVDIFAIEKLRQVDCLVMSLLIKTV</sequence>
<dbReference type="SMART" id="SM00698">
    <property type="entry name" value="MORN"/>
    <property type="match status" value="3"/>
</dbReference>
<dbReference type="OrthoDB" id="270720at2759"/>
<dbReference type="InterPro" id="IPR003409">
    <property type="entry name" value="MORN"/>
</dbReference>
<dbReference type="CDD" id="cd00180">
    <property type="entry name" value="PKc"/>
    <property type="match status" value="1"/>
</dbReference>
<reference evidence="3 4" key="1">
    <citation type="journal article" date="2015" name="Sci. Rep.">
        <title>Genome of the facultative scuticociliatosis pathogen Pseudocohnilembus persalinus provides insight into its virulence through horizontal gene transfer.</title>
        <authorList>
            <person name="Xiong J."/>
            <person name="Wang G."/>
            <person name="Cheng J."/>
            <person name="Tian M."/>
            <person name="Pan X."/>
            <person name="Warren A."/>
            <person name="Jiang C."/>
            <person name="Yuan D."/>
            <person name="Miao W."/>
        </authorList>
    </citation>
    <scope>NUCLEOTIDE SEQUENCE [LARGE SCALE GENOMIC DNA]</scope>
    <source>
        <strain evidence="3">36N120E</strain>
    </source>
</reference>
<dbReference type="EMBL" id="LDAU01000121">
    <property type="protein sequence ID" value="KRX04079.1"/>
    <property type="molecule type" value="Genomic_DNA"/>
</dbReference>
<keyword evidence="3" id="KW-0418">Kinase</keyword>
<accession>A0A0V0QP12</accession>
<dbReference type="GO" id="GO:0044773">
    <property type="term" value="P:mitotic DNA damage checkpoint signaling"/>
    <property type="evidence" value="ECO:0007669"/>
    <property type="project" value="TreeGrafter"/>
</dbReference>
<dbReference type="GO" id="GO:0004674">
    <property type="term" value="F:protein serine/threonine kinase activity"/>
    <property type="evidence" value="ECO:0007669"/>
    <property type="project" value="TreeGrafter"/>
</dbReference>
<evidence type="ECO:0000313" key="4">
    <source>
        <dbReference type="Proteomes" id="UP000054937"/>
    </source>
</evidence>
<dbReference type="SUPFAM" id="SSF82185">
    <property type="entry name" value="Histone H3 K4-specific methyltransferase SET7/9 N-terminal domain"/>
    <property type="match status" value="1"/>
</dbReference>
<feature type="domain" description="Protein kinase" evidence="2">
    <location>
        <begin position="1"/>
        <end position="273"/>
    </location>
</feature>
<evidence type="ECO:0000313" key="3">
    <source>
        <dbReference type="EMBL" id="KRX04079.1"/>
    </source>
</evidence>
<evidence type="ECO:0000256" key="1">
    <source>
        <dbReference type="ARBA" id="ARBA00022737"/>
    </source>
</evidence>
<dbReference type="Pfam" id="PF00069">
    <property type="entry name" value="Pkinase"/>
    <property type="match status" value="1"/>
</dbReference>
<dbReference type="GO" id="GO:0005634">
    <property type="term" value="C:nucleus"/>
    <property type="evidence" value="ECO:0007669"/>
    <property type="project" value="TreeGrafter"/>
</dbReference>
<dbReference type="AlphaFoldDB" id="A0A0V0QP12"/>
<dbReference type="InterPro" id="IPR011009">
    <property type="entry name" value="Kinase-like_dom_sf"/>
</dbReference>
<gene>
    <name evidence="3" type="ORF">PPERSA_08294</name>
</gene>
<evidence type="ECO:0000259" key="2">
    <source>
        <dbReference type="PROSITE" id="PS50011"/>
    </source>
</evidence>
<keyword evidence="3" id="KW-0808">Transferase</keyword>
<keyword evidence="1" id="KW-0677">Repeat</keyword>
<proteinExistence type="predicted"/>
<name>A0A0V0QP12_PSEPJ</name>
<comment type="caution">
    <text evidence="3">The sequence shown here is derived from an EMBL/GenBank/DDBJ whole genome shotgun (WGS) entry which is preliminary data.</text>
</comment>
<dbReference type="Gene3D" id="1.10.510.10">
    <property type="entry name" value="Transferase(Phosphotransferase) domain 1"/>
    <property type="match status" value="1"/>
</dbReference>
<organism evidence="3 4">
    <name type="scientific">Pseudocohnilembus persalinus</name>
    <name type="common">Ciliate</name>
    <dbReference type="NCBI Taxonomy" id="266149"/>
    <lineage>
        <taxon>Eukaryota</taxon>
        <taxon>Sar</taxon>
        <taxon>Alveolata</taxon>
        <taxon>Ciliophora</taxon>
        <taxon>Intramacronucleata</taxon>
        <taxon>Oligohymenophorea</taxon>
        <taxon>Scuticociliatia</taxon>
        <taxon>Philasterida</taxon>
        <taxon>Pseudocohnilembidae</taxon>
        <taxon>Pseudocohnilembus</taxon>
    </lineage>
</organism>
<protein>
    <submittedName>
        <fullName evidence="3">Protein kinase-like domain</fullName>
    </submittedName>
</protein>
<dbReference type="InterPro" id="IPR000719">
    <property type="entry name" value="Prot_kinase_dom"/>
</dbReference>
<dbReference type="PANTHER" id="PTHR44167">
    <property type="entry name" value="OVARIAN-SPECIFIC SERINE/THREONINE-PROTEIN KINASE LOK-RELATED"/>
    <property type="match status" value="1"/>
</dbReference>
<dbReference type="SUPFAM" id="SSF56112">
    <property type="entry name" value="Protein kinase-like (PK-like)"/>
    <property type="match status" value="1"/>
</dbReference>
<dbReference type="Gene3D" id="2.20.110.10">
    <property type="entry name" value="Histone H3 K4-specific methyltransferase SET7/9 N-terminal domain"/>
    <property type="match status" value="1"/>
</dbReference>
<dbReference type="InterPro" id="IPR008271">
    <property type="entry name" value="Ser/Thr_kinase_AS"/>
</dbReference>
<dbReference type="GO" id="GO:0005524">
    <property type="term" value="F:ATP binding"/>
    <property type="evidence" value="ECO:0007669"/>
    <property type="project" value="InterPro"/>
</dbReference>